<comment type="caution">
    <text evidence="1">The sequence shown here is derived from an EMBL/GenBank/DDBJ whole genome shotgun (WGS) entry which is preliminary data.</text>
</comment>
<sequence>MFKNDRTNFSKDTTTEEAKIILKEFETSLDKDHSNSVKLYQKICKKMRERVTQNYFKPIKQFSNFIISDPNKESYGFIVMGVNCILIEFLYQLQNGINESTDLGKVEDAYIKILPQLDKKITGNLAKKFYKGIRCGIIHQSQTKEDTAITYELESIIERNGGYYLCNPLTLLKKLEGKYKDYWKNVSEAKYNEEDGKKLVTKYKQILSHIS</sequence>
<gene>
    <name evidence="1" type="ORF">RO03_05985</name>
</gene>
<dbReference type="RefSeq" id="WP_029597598.1">
    <property type="nucleotide sequence ID" value="NZ_CP022122.1"/>
</dbReference>
<dbReference type="PATRIC" id="fig|76856.3.peg.819"/>
<dbReference type="Proteomes" id="UP000054800">
    <property type="component" value="Unassembled WGS sequence"/>
</dbReference>
<dbReference type="AlphaFoldDB" id="A0A0M4RU92"/>
<name>A0A0M4RU92_FUSNC</name>
<proteinExistence type="predicted"/>
<evidence type="ECO:0000313" key="2">
    <source>
        <dbReference type="Proteomes" id="UP000054800"/>
    </source>
</evidence>
<accession>A0A0M4RU92</accession>
<reference evidence="1 2" key="1">
    <citation type="submission" date="2015-10" db="EMBL/GenBank/DDBJ databases">
        <authorList>
            <person name="Gilbert D.G."/>
        </authorList>
    </citation>
    <scope>NUCLEOTIDE SEQUENCE [LARGE SCALE GENOMIC DNA]</scope>
    <source>
        <strain evidence="1 2">ChDC F311</strain>
    </source>
</reference>
<protein>
    <submittedName>
        <fullName evidence="1">Uncharacterized protein</fullName>
    </submittedName>
</protein>
<evidence type="ECO:0000313" key="1">
    <source>
        <dbReference type="EMBL" id="KUL99077.1"/>
    </source>
</evidence>
<organism evidence="1 2">
    <name type="scientific">Fusobacterium nucleatum subsp. nucleatum</name>
    <dbReference type="NCBI Taxonomy" id="76856"/>
    <lineage>
        <taxon>Bacteria</taxon>
        <taxon>Fusobacteriati</taxon>
        <taxon>Fusobacteriota</taxon>
        <taxon>Fusobacteriia</taxon>
        <taxon>Fusobacteriales</taxon>
        <taxon>Fusobacteriaceae</taxon>
        <taxon>Fusobacterium</taxon>
    </lineage>
</organism>
<dbReference type="OrthoDB" id="8367156at2"/>
<dbReference type="EMBL" id="LMVH01000001">
    <property type="protein sequence ID" value="KUL99077.1"/>
    <property type="molecule type" value="Genomic_DNA"/>
</dbReference>